<evidence type="ECO:0000313" key="3">
    <source>
        <dbReference type="Proteomes" id="UP000032068"/>
    </source>
</evidence>
<dbReference type="RefSeq" id="WP_042556126.1">
    <property type="nucleotide sequence ID" value="NZ_JXQW01000093.1"/>
</dbReference>
<comment type="caution">
    <text evidence="2">The sequence shown here is derived from an EMBL/GenBank/DDBJ whole genome shotgun (WGS) entry which is preliminary data.</text>
</comment>
<protein>
    <submittedName>
        <fullName evidence="2">Uncharacterized protein</fullName>
    </submittedName>
</protein>
<dbReference type="Proteomes" id="UP000032068">
    <property type="component" value="Unassembled WGS sequence"/>
</dbReference>
<feature type="region of interest" description="Disordered" evidence="1">
    <location>
        <begin position="117"/>
        <end position="145"/>
    </location>
</feature>
<organism evidence="2 3">
    <name type="scientific">Pseudomonas fulva</name>
    <dbReference type="NCBI Taxonomy" id="47880"/>
    <lineage>
        <taxon>Bacteria</taxon>
        <taxon>Pseudomonadati</taxon>
        <taxon>Pseudomonadota</taxon>
        <taxon>Gammaproteobacteria</taxon>
        <taxon>Pseudomonadales</taxon>
        <taxon>Pseudomonadaceae</taxon>
        <taxon>Pseudomonas</taxon>
    </lineage>
</organism>
<name>A0A0D0K2A7_9PSED</name>
<evidence type="ECO:0000313" key="2">
    <source>
        <dbReference type="EMBL" id="KIP91165.1"/>
    </source>
</evidence>
<gene>
    <name evidence="2" type="ORF">RU08_22610</name>
</gene>
<dbReference type="OrthoDB" id="6881055at2"/>
<evidence type="ECO:0000256" key="1">
    <source>
        <dbReference type="SAM" id="MobiDB-lite"/>
    </source>
</evidence>
<dbReference type="AlphaFoldDB" id="A0A0D0K2A7"/>
<accession>A0A0D0K2A7</accession>
<proteinExistence type="predicted"/>
<reference evidence="2 3" key="1">
    <citation type="submission" date="2014-12" db="EMBL/GenBank/DDBJ databases">
        <title>16Stimator: statistical estimation of ribosomal gene copy numbers from draft genome assemblies.</title>
        <authorList>
            <person name="Perisin M.A."/>
            <person name="Vetter M."/>
            <person name="Gilbert J.A."/>
            <person name="Bergelson J."/>
        </authorList>
    </citation>
    <scope>NUCLEOTIDE SEQUENCE [LARGE SCALE GENOMIC DNA]</scope>
    <source>
        <strain evidence="2 3">MEJ086</strain>
    </source>
</reference>
<dbReference type="EMBL" id="JXQW01000093">
    <property type="protein sequence ID" value="KIP91165.1"/>
    <property type="molecule type" value="Genomic_DNA"/>
</dbReference>
<sequence length="145" mass="15890">MMYHTIKHGIFADEFARVLRLAMNKNDDVLVAVPGNIDNLTVPIARLLGAALAKRLLEEREVTVTTPGAPEKTLYLASINGCTSFKKGSVVLPWTPLDTVSKAAAKHSSSDTFFIANDGPGTPYREPGKDELTRYQKSYPRSKVV</sequence>